<protein>
    <submittedName>
        <fullName evidence="4">Putative YigZ family protein</fullName>
    </submittedName>
</protein>
<gene>
    <name evidence="4" type="ORF">DFP90_101146</name>
</gene>
<comment type="caution">
    <text evidence="4">The sequence shown here is derived from an EMBL/GenBank/DDBJ whole genome shotgun (WGS) entry which is preliminary data.</text>
</comment>
<dbReference type="GO" id="GO:0005737">
    <property type="term" value="C:cytoplasm"/>
    <property type="evidence" value="ECO:0007669"/>
    <property type="project" value="TreeGrafter"/>
</dbReference>
<dbReference type="AlphaFoldDB" id="A0A3D9HV99"/>
<feature type="domain" description="Impact N-terminal" evidence="3">
    <location>
        <begin position="15"/>
        <end position="118"/>
    </location>
</feature>
<dbReference type="Proteomes" id="UP000256845">
    <property type="component" value="Unassembled WGS sequence"/>
</dbReference>
<accession>A0A3D9HV99</accession>
<keyword evidence="5" id="KW-1185">Reference proteome</keyword>
<evidence type="ECO:0000256" key="2">
    <source>
        <dbReference type="SAM" id="MobiDB-lite"/>
    </source>
</evidence>
<name>A0A3D9HV99_9PROT</name>
<organism evidence="4 5">
    <name type="scientific">Aestuariispira insulae</name>
    <dbReference type="NCBI Taxonomy" id="1461337"/>
    <lineage>
        <taxon>Bacteria</taxon>
        <taxon>Pseudomonadati</taxon>
        <taxon>Pseudomonadota</taxon>
        <taxon>Alphaproteobacteria</taxon>
        <taxon>Rhodospirillales</taxon>
        <taxon>Kiloniellaceae</taxon>
        <taxon>Aestuariispira</taxon>
    </lineage>
</organism>
<comment type="similarity">
    <text evidence="1">Belongs to the IMPACT family.</text>
</comment>
<dbReference type="InterPro" id="IPR023582">
    <property type="entry name" value="Impact"/>
</dbReference>
<dbReference type="Pfam" id="PF01205">
    <property type="entry name" value="Impact_N"/>
    <property type="match status" value="1"/>
</dbReference>
<dbReference type="OrthoDB" id="9813771at2"/>
<reference evidence="4 5" key="1">
    <citation type="submission" date="2018-07" db="EMBL/GenBank/DDBJ databases">
        <title>Genomic Encyclopedia of Type Strains, Phase III (KMG-III): the genomes of soil and plant-associated and newly described type strains.</title>
        <authorList>
            <person name="Whitman W."/>
        </authorList>
    </citation>
    <scope>NUCLEOTIDE SEQUENCE [LARGE SCALE GENOMIC DNA]</scope>
    <source>
        <strain evidence="4 5">CECT 8488</strain>
    </source>
</reference>
<feature type="compositionally biased region" description="Basic and acidic residues" evidence="2">
    <location>
        <begin position="52"/>
        <end position="67"/>
    </location>
</feature>
<evidence type="ECO:0000313" key="4">
    <source>
        <dbReference type="EMBL" id="RED53359.1"/>
    </source>
</evidence>
<dbReference type="Gene3D" id="3.30.230.30">
    <property type="entry name" value="Impact, N-terminal domain"/>
    <property type="match status" value="1"/>
</dbReference>
<proteinExistence type="inferred from homology"/>
<dbReference type="RefSeq" id="WP_115934512.1">
    <property type="nucleotide sequence ID" value="NZ_QRDW01000001.1"/>
</dbReference>
<sequence length="186" mass="20364">MKTVQEEHGAEVEIKRSRFIAHLVPFAQFKKRLEALREAHPKANHHVTAFRHLNEHDQVVEGSRDDGEPSGTSGPPALKVLQGNDLINVGVIIIRYFGGTKLGTGGLARAYALATATVIEEADLSVWQKQSCGEVSLDFSQLSAFERDCGQAGLHIEERKFHAEGVTVSIQGGKTAIDAILLKWNE</sequence>
<evidence type="ECO:0000313" key="5">
    <source>
        <dbReference type="Proteomes" id="UP000256845"/>
    </source>
</evidence>
<feature type="region of interest" description="Disordered" evidence="2">
    <location>
        <begin position="50"/>
        <end position="77"/>
    </location>
</feature>
<dbReference type="InterPro" id="IPR020568">
    <property type="entry name" value="Ribosomal_Su5_D2-typ_SF"/>
</dbReference>
<dbReference type="GO" id="GO:0006446">
    <property type="term" value="P:regulation of translational initiation"/>
    <property type="evidence" value="ECO:0007669"/>
    <property type="project" value="TreeGrafter"/>
</dbReference>
<dbReference type="PANTHER" id="PTHR16301:SF20">
    <property type="entry name" value="IMPACT FAMILY MEMBER YIGZ"/>
    <property type="match status" value="1"/>
</dbReference>
<dbReference type="EMBL" id="QRDW01000001">
    <property type="protein sequence ID" value="RED53359.1"/>
    <property type="molecule type" value="Genomic_DNA"/>
</dbReference>
<dbReference type="InterPro" id="IPR001498">
    <property type="entry name" value="Impact_N"/>
</dbReference>
<dbReference type="InterPro" id="IPR036956">
    <property type="entry name" value="Impact_N_sf"/>
</dbReference>
<evidence type="ECO:0000256" key="1">
    <source>
        <dbReference type="ARBA" id="ARBA00007665"/>
    </source>
</evidence>
<dbReference type="PANTHER" id="PTHR16301">
    <property type="entry name" value="IMPACT-RELATED"/>
    <property type="match status" value="1"/>
</dbReference>
<dbReference type="SUPFAM" id="SSF54211">
    <property type="entry name" value="Ribosomal protein S5 domain 2-like"/>
    <property type="match status" value="1"/>
</dbReference>
<evidence type="ECO:0000259" key="3">
    <source>
        <dbReference type="Pfam" id="PF01205"/>
    </source>
</evidence>